<dbReference type="SUPFAM" id="SSF81886">
    <property type="entry name" value="Helical scaffold and wing domains of SecA"/>
    <property type="match status" value="1"/>
</dbReference>
<dbReference type="Gene3D" id="1.10.3060.10">
    <property type="entry name" value="Helical scaffold and wing domains of SecA"/>
    <property type="match status" value="2"/>
</dbReference>
<keyword evidence="2" id="KW-0963">Cytoplasm</keyword>
<evidence type="ECO:0000256" key="2">
    <source>
        <dbReference type="ARBA" id="ARBA00022490"/>
    </source>
</evidence>
<dbReference type="AlphaFoldDB" id="A0A0G0Z622"/>
<dbReference type="GO" id="GO:0005886">
    <property type="term" value="C:plasma membrane"/>
    <property type="evidence" value="ECO:0007669"/>
    <property type="project" value="TreeGrafter"/>
</dbReference>
<dbReference type="InterPro" id="IPR011116">
    <property type="entry name" value="SecA_Wing/Scaffold"/>
</dbReference>
<dbReference type="Proteomes" id="UP000034875">
    <property type="component" value="Unassembled WGS sequence"/>
</dbReference>
<dbReference type="InterPro" id="IPR000185">
    <property type="entry name" value="SecA"/>
</dbReference>
<organism evidence="7 8">
    <name type="scientific">candidate division CPR1 bacterium GW2011_GWA2_42_17</name>
    <dbReference type="NCBI Taxonomy" id="1618341"/>
    <lineage>
        <taxon>Bacteria</taxon>
        <taxon>candidate division CPR1</taxon>
    </lineage>
</organism>
<dbReference type="GO" id="GO:0043952">
    <property type="term" value="P:protein transport by the Sec complex"/>
    <property type="evidence" value="ECO:0007669"/>
    <property type="project" value="TreeGrafter"/>
</dbReference>
<accession>A0A0G0Z622</accession>
<feature type="compositionally biased region" description="Polar residues" evidence="5">
    <location>
        <begin position="61"/>
        <end position="72"/>
    </location>
</feature>
<dbReference type="GO" id="GO:0006605">
    <property type="term" value="P:protein targeting"/>
    <property type="evidence" value="ECO:0007669"/>
    <property type="project" value="InterPro"/>
</dbReference>
<reference evidence="7 8" key="1">
    <citation type="journal article" date="2015" name="Nature">
        <title>rRNA introns, odd ribosomes, and small enigmatic genomes across a large radiation of phyla.</title>
        <authorList>
            <person name="Brown C.T."/>
            <person name="Hug L.A."/>
            <person name="Thomas B.C."/>
            <person name="Sharon I."/>
            <person name="Castelle C.J."/>
            <person name="Singh A."/>
            <person name="Wilkins M.J."/>
            <person name="Williams K.H."/>
            <person name="Banfield J.F."/>
        </authorList>
    </citation>
    <scope>NUCLEOTIDE SEQUENCE [LARGE SCALE GENOMIC DNA]</scope>
</reference>
<evidence type="ECO:0000313" key="8">
    <source>
        <dbReference type="Proteomes" id="UP000034875"/>
    </source>
</evidence>
<dbReference type="GO" id="GO:0046872">
    <property type="term" value="F:metal ion binding"/>
    <property type="evidence" value="ECO:0007669"/>
    <property type="project" value="UniProtKB-KW"/>
</dbReference>
<evidence type="ECO:0000256" key="4">
    <source>
        <dbReference type="ARBA" id="ARBA00022833"/>
    </source>
</evidence>
<evidence type="ECO:0000259" key="6">
    <source>
        <dbReference type="Pfam" id="PF07516"/>
    </source>
</evidence>
<name>A0A0G0Z622_9BACT</name>
<dbReference type="PANTHER" id="PTHR30612:SF0">
    <property type="entry name" value="CHLOROPLAST PROTEIN-TRANSPORTING ATPASE"/>
    <property type="match status" value="1"/>
</dbReference>
<keyword evidence="4" id="KW-0862">Zinc</keyword>
<dbReference type="EMBL" id="LCCZ01000011">
    <property type="protein sequence ID" value="KKS44127.1"/>
    <property type="molecule type" value="Genomic_DNA"/>
</dbReference>
<dbReference type="Pfam" id="PF07516">
    <property type="entry name" value="SecA_SW"/>
    <property type="match status" value="1"/>
</dbReference>
<dbReference type="GO" id="GO:0017038">
    <property type="term" value="P:protein import"/>
    <property type="evidence" value="ECO:0007669"/>
    <property type="project" value="InterPro"/>
</dbReference>
<evidence type="ECO:0000313" key="7">
    <source>
        <dbReference type="EMBL" id="KKS44127.1"/>
    </source>
</evidence>
<comment type="cofactor">
    <cofactor evidence="1">
        <name>Zn(2+)</name>
        <dbReference type="ChEBI" id="CHEBI:29105"/>
    </cofactor>
</comment>
<sequence length="255" mass="29262">MVSKAIENAQMKVEGYNFDIRKHLVEYDDVINKQREIIYKKREALLGVRGQGLGVSDERSNLQSETETQNLEPETHNLHDQLLEKIKKFSEDPDAAINQYSDKEQRIGLENMKQIERMIYLTTLDELWMDHIDALDELRLGIGLRGWGQMDPLVEFKKEAYSMFERLLLEIDQTVVDRLIHFELAPTQMAPAVNREMMQEARGKTQEMAANGLLSGVDQSVSPQAPVVRSENEKLGRNDLCWCGSGKKYKHCHGG</sequence>
<dbReference type="GO" id="GO:0031522">
    <property type="term" value="C:cell envelope Sec protein transport complex"/>
    <property type="evidence" value="ECO:0007669"/>
    <property type="project" value="TreeGrafter"/>
</dbReference>
<dbReference type="PATRIC" id="fig|1618341.3.peg.231"/>
<feature type="region of interest" description="Disordered" evidence="5">
    <location>
        <begin position="54"/>
        <end position="73"/>
    </location>
</feature>
<evidence type="ECO:0000256" key="3">
    <source>
        <dbReference type="ARBA" id="ARBA00022723"/>
    </source>
</evidence>
<dbReference type="InterPro" id="IPR036266">
    <property type="entry name" value="SecA_Wing/Scaffold_sf"/>
</dbReference>
<dbReference type="Pfam" id="PF02810">
    <property type="entry name" value="SEC-C"/>
    <property type="match status" value="1"/>
</dbReference>
<evidence type="ECO:0000256" key="1">
    <source>
        <dbReference type="ARBA" id="ARBA00001947"/>
    </source>
</evidence>
<evidence type="ECO:0000256" key="5">
    <source>
        <dbReference type="SAM" id="MobiDB-lite"/>
    </source>
</evidence>
<gene>
    <name evidence="7" type="ORF">UV05_C0011G0018</name>
</gene>
<keyword evidence="3" id="KW-0479">Metal-binding</keyword>
<proteinExistence type="predicted"/>
<dbReference type="PANTHER" id="PTHR30612">
    <property type="entry name" value="SECA INNER MEMBRANE COMPONENT OF SEC PROTEIN SECRETION SYSTEM"/>
    <property type="match status" value="1"/>
</dbReference>
<dbReference type="InterPro" id="IPR004027">
    <property type="entry name" value="SEC_C_motif"/>
</dbReference>
<dbReference type="GO" id="GO:0005524">
    <property type="term" value="F:ATP binding"/>
    <property type="evidence" value="ECO:0007669"/>
    <property type="project" value="InterPro"/>
</dbReference>
<dbReference type="GO" id="GO:0006886">
    <property type="term" value="P:intracellular protein transport"/>
    <property type="evidence" value="ECO:0007669"/>
    <property type="project" value="InterPro"/>
</dbReference>
<comment type="caution">
    <text evidence="7">The sequence shown here is derived from an EMBL/GenBank/DDBJ whole genome shotgun (WGS) entry which is preliminary data.</text>
</comment>
<dbReference type="GO" id="GO:0005829">
    <property type="term" value="C:cytosol"/>
    <property type="evidence" value="ECO:0007669"/>
    <property type="project" value="TreeGrafter"/>
</dbReference>
<feature type="domain" description="SecA Wing/Scaffold" evidence="6">
    <location>
        <begin position="1"/>
        <end position="182"/>
    </location>
</feature>
<protein>
    <submittedName>
        <fullName evidence="7">Protein translocase subunit SecA</fullName>
    </submittedName>
</protein>